<dbReference type="SUPFAM" id="SSF57184">
    <property type="entry name" value="Growth factor receptor domain"/>
    <property type="match status" value="1"/>
</dbReference>
<name>A0AAN8L183_9TELE</name>
<dbReference type="Gene3D" id="2.10.50.10">
    <property type="entry name" value="Tumor Necrosis Factor Receptor, subunit A, domain 2"/>
    <property type="match status" value="1"/>
</dbReference>
<proteinExistence type="predicted"/>
<comment type="caution">
    <text evidence="1">The sequence shown here is derived from an EMBL/GenBank/DDBJ whole genome shotgun (WGS) entry which is preliminary data.</text>
</comment>
<organism evidence="1 2">
    <name type="scientific">Coregonus suidteri</name>
    <dbReference type="NCBI Taxonomy" id="861788"/>
    <lineage>
        <taxon>Eukaryota</taxon>
        <taxon>Metazoa</taxon>
        <taxon>Chordata</taxon>
        <taxon>Craniata</taxon>
        <taxon>Vertebrata</taxon>
        <taxon>Euteleostomi</taxon>
        <taxon>Actinopterygii</taxon>
        <taxon>Neopterygii</taxon>
        <taxon>Teleostei</taxon>
        <taxon>Protacanthopterygii</taxon>
        <taxon>Salmoniformes</taxon>
        <taxon>Salmonidae</taxon>
        <taxon>Coregoninae</taxon>
        <taxon>Coregonus</taxon>
    </lineage>
</organism>
<evidence type="ECO:0000313" key="2">
    <source>
        <dbReference type="Proteomes" id="UP001356427"/>
    </source>
</evidence>
<dbReference type="PANTHER" id="PTHR47236:SF4">
    <property type="entry name" value="GENE 9195-RELATED"/>
    <property type="match status" value="1"/>
</dbReference>
<evidence type="ECO:0000313" key="1">
    <source>
        <dbReference type="EMBL" id="KAK6295630.1"/>
    </source>
</evidence>
<dbReference type="AlphaFoldDB" id="A0AAN8L183"/>
<dbReference type="EMBL" id="JAGTTL010000033">
    <property type="protein sequence ID" value="KAK6295630.1"/>
    <property type="molecule type" value="Genomic_DNA"/>
</dbReference>
<accession>A0AAN8L183</accession>
<dbReference type="PANTHER" id="PTHR47236">
    <property type="entry name" value="GENE, 32742-RELATED-RELATED"/>
    <property type="match status" value="1"/>
</dbReference>
<protein>
    <submittedName>
        <fullName evidence="1">Uncharacterized protein</fullName>
    </submittedName>
</protein>
<dbReference type="Proteomes" id="UP001356427">
    <property type="component" value="Unassembled WGS sequence"/>
</dbReference>
<dbReference type="SMART" id="SM01411">
    <property type="entry name" value="Ephrin_rec_like"/>
    <property type="match status" value="7"/>
</dbReference>
<sequence length="719" mass="74396">MCNPELGLTTISQCRQCDGDRYCPLRNGTSATGQCLYYCSCGNTSPQPPSHSAGTSSQYQYPCPAGTTNPHTRMGSPQDCLPCPPGLICASRGLSFPSHLYQAGSYSPYRHNSSLPGSITCLAGHMCPLGSAIQVPCVPGTYQDQPGQAECFTCPQGFTLQVQYILTREHTRRPLVQRDTTAPQAHGLVWSTHAQLARLVGRPARLISVPCPPGKYCSSAGLAVPTGQCSPRYLCIQGSVTSQPAGETTGGKCTAGSYCPLGTSHMLLCPPGTFSSFEGAVSVAVCQPCVPGQYCANFGHAYPSGPCSAGFYCLIGSRTPTPNHNATSTFLGEYGGQSEAYCEACPSGFYCPVWGQTTTELRCPQGFYYPVGSAYPQPCDTGSYCGQTGLEAPSGLCTPGYVCSRGSKAPHASLCPPGHYCPQGTPLPLPCPPGTLKGFYCPVGSAYPQPCDTGSYCGQTGLEAPSGLCTPGYVCSRGSKAPHASLCPPGHYCPQGTPLPLPCPPGTLKGRSGGSTVDDCQPYCDQTGSAEPSAGTGYPLLCPSGSLSSSPGLRGVEECQRCPPWHFCDRPELVLTLDAAPCSAGYVCLGGSSSAHPSDGLHGYLCPTGHRCPVGTASEVPCEPGIYSPAPGAAHCLICPNGTMCPSSATQEPSLCPAGHFCPAGPISASVERQVQIPRAQPSFPGTGPAPWATIACLGPSPHCRVLQAASETTPGGYP</sequence>
<dbReference type="InterPro" id="IPR009030">
    <property type="entry name" value="Growth_fac_rcpt_cys_sf"/>
</dbReference>
<keyword evidence="2" id="KW-1185">Reference proteome</keyword>
<gene>
    <name evidence="1" type="ORF">J4Q44_G00333430</name>
</gene>
<reference evidence="1 2" key="1">
    <citation type="submission" date="2021-04" db="EMBL/GenBank/DDBJ databases">
        <authorList>
            <person name="De Guttry C."/>
            <person name="Zahm M."/>
            <person name="Klopp C."/>
            <person name="Cabau C."/>
            <person name="Louis A."/>
            <person name="Berthelot C."/>
            <person name="Parey E."/>
            <person name="Roest Crollius H."/>
            <person name="Montfort J."/>
            <person name="Robinson-Rechavi M."/>
            <person name="Bucao C."/>
            <person name="Bouchez O."/>
            <person name="Gislard M."/>
            <person name="Lluch J."/>
            <person name="Milhes M."/>
            <person name="Lampietro C."/>
            <person name="Lopez Roques C."/>
            <person name="Donnadieu C."/>
            <person name="Braasch I."/>
            <person name="Desvignes T."/>
            <person name="Postlethwait J."/>
            <person name="Bobe J."/>
            <person name="Wedekind C."/>
            <person name="Guiguen Y."/>
        </authorList>
    </citation>
    <scope>NUCLEOTIDE SEQUENCE [LARGE SCALE GENOMIC DNA]</scope>
    <source>
        <strain evidence="1">Cs_M1</strain>
        <tissue evidence="1">Blood</tissue>
    </source>
</reference>
<dbReference type="SUPFAM" id="SSF57586">
    <property type="entry name" value="TNF receptor-like"/>
    <property type="match status" value="1"/>
</dbReference>